<feature type="domain" description="Nucleoside phosphorylase" evidence="1">
    <location>
        <begin position="5"/>
        <end position="99"/>
    </location>
</feature>
<dbReference type="EMBL" id="DTIN01000013">
    <property type="protein sequence ID" value="HFX13233.1"/>
    <property type="molecule type" value="Genomic_DNA"/>
</dbReference>
<comment type="caution">
    <text evidence="2">The sequence shown here is derived from an EMBL/GenBank/DDBJ whole genome shotgun (WGS) entry which is preliminary data.</text>
</comment>
<dbReference type="GO" id="GO:1904047">
    <property type="term" value="F:S-adenosyl-L-methionine binding"/>
    <property type="evidence" value="ECO:0007669"/>
    <property type="project" value="TreeGrafter"/>
</dbReference>
<dbReference type="InterPro" id="IPR049539">
    <property type="entry name" value="SPL"/>
</dbReference>
<dbReference type="InterPro" id="IPR035994">
    <property type="entry name" value="Nucleoside_phosphorylase_sf"/>
</dbReference>
<sequence>MIFFVIAFHPEAKPLIEHFKLKKIPSSKFETFSNNQVFLILTREGMIKSSIGTTYLLTKFSAQEKDIAINLGICGAQNRKFQKGDIILCHKIINHYSKRAFYPDIIVNHDMKEGILESFMTPVKKDMEEKIEGDIVDMEGAGFFESASFFLPPHNTHCIKIVYDFLDYEKIEKGEISNLIYNHIPKIERFIYSLSELNECEKLPFEEENIKNIVEKLKDSLNLTFSMTHELEKYLKGYIIRKGSIPKEIFDFLNIKVTSKKERKEYFERIKKLLYP</sequence>
<name>A0A7C3MJ68_DICTH</name>
<protein>
    <submittedName>
        <fullName evidence="2">Purine phosphorylase</fullName>
    </submittedName>
</protein>
<organism evidence="2">
    <name type="scientific">Dictyoglomus thermophilum</name>
    <dbReference type="NCBI Taxonomy" id="14"/>
    <lineage>
        <taxon>Bacteria</taxon>
        <taxon>Pseudomonadati</taxon>
        <taxon>Dictyoglomota</taxon>
        <taxon>Dictyoglomia</taxon>
        <taxon>Dictyoglomales</taxon>
        <taxon>Dictyoglomaceae</taxon>
        <taxon>Dictyoglomus</taxon>
    </lineage>
</organism>
<proteinExistence type="predicted"/>
<dbReference type="GO" id="GO:0009116">
    <property type="term" value="P:nucleoside metabolic process"/>
    <property type="evidence" value="ECO:0007669"/>
    <property type="project" value="InterPro"/>
</dbReference>
<dbReference type="Gene3D" id="3.40.50.1580">
    <property type="entry name" value="Nucleoside phosphorylase domain"/>
    <property type="match status" value="1"/>
</dbReference>
<dbReference type="InterPro" id="IPR000845">
    <property type="entry name" value="Nucleoside_phosphorylase_d"/>
</dbReference>
<evidence type="ECO:0000313" key="2">
    <source>
        <dbReference type="EMBL" id="HFX13233.1"/>
    </source>
</evidence>
<accession>A0A7C3MJ68</accession>
<dbReference type="PANTHER" id="PTHR37822">
    <property type="entry name" value="SPORE PHOTOPRODUCT LYASE-RELATED"/>
    <property type="match status" value="1"/>
</dbReference>
<dbReference type="GO" id="GO:0003913">
    <property type="term" value="F:DNA photolyase activity"/>
    <property type="evidence" value="ECO:0007669"/>
    <property type="project" value="TreeGrafter"/>
</dbReference>
<dbReference type="AlphaFoldDB" id="A0A7C3MJ68"/>
<gene>
    <name evidence="2" type="ORF">ENW00_03615</name>
</gene>
<evidence type="ECO:0000259" key="1">
    <source>
        <dbReference type="Pfam" id="PF01048"/>
    </source>
</evidence>
<dbReference type="PANTHER" id="PTHR37822:SF1">
    <property type="entry name" value="PHOSPHORYLASE"/>
    <property type="match status" value="1"/>
</dbReference>
<dbReference type="SUPFAM" id="SSF53167">
    <property type="entry name" value="Purine and uridine phosphorylases"/>
    <property type="match status" value="1"/>
</dbReference>
<dbReference type="GO" id="GO:0042601">
    <property type="term" value="C:endospore-forming forespore"/>
    <property type="evidence" value="ECO:0007669"/>
    <property type="project" value="TreeGrafter"/>
</dbReference>
<reference evidence="2" key="1">
    <citation type="journal article" date="2020" name="mSystems">
        <title>Genome- and Community-Level Interaction Insights into Carbon Utilization and Element Cycling Functions of Hydrothermarchaeota in Hydrothermal Sediment.</title>
        <authorList>
            <person name="Zhou Z."/>
            <person name="Liu Y."/>
            <person name="Xu W."/>
            <person name="Pan J."/>
            <person name="Luo Z.H."/>
            <person name="Li M."/>
        </authorList>
    </citation>
    <scope>NUCLEOTIDE SEQUENCE [LARGE SCALE GENOMIC DNA]</scope>
    <source>
        <strain evidence="2">SpSt-81</strain>
    </source>
</reference>
<dbReference type="Pfam" id="PF01048">
    <property type="entry name" value="PNP_UDP_1"/>
    <property type="match status" value="1"/>
</dbReference>
<dbReference type="GO" id="GO:0051539">
    <property type="term" value="F:4 iron, 4 sulfur cluster binding"/>
    <property type="evidence" value="ECO:0007669"/>
    <property type="project" value="TreeGrafter"/>
</dbReference>